<comment type="caution">
    <text evidence="14">The sequence shown here is derived from an EMBL/GenBank/DDBJ whole genome shotgun (WGS) entry which is preliminary data.</text>
</comment>
<evidence type="ECO:0000256" key="3">
    <source>
        <dbReference type="ARBA" id="ARBA00021907"/>
    </source>
</evidence>
<keyword evidence="7 11" id="KW-1133">Transmembrane helix</keyword>
<feature type="domain" description="ABC3 transporter permease C-terminal" evidence="12">
    <location>
        <begin position="200"/>
        <end position="311"/>
    </location>
</feature>
<dbReference type="PIRSF" id="PIRSF003097">
    <property type="entry name" value="FtsX"/>
    <property type="match status" value="1"/>
</dbReference>
<accession>A0A2H0A9G0</accession>
<dbReference type="InterPro" id="IPR040690">
    <property type="entry name" value="FtsX_ECD"/>
</dbReference>
<dbReference type="PANTHER" id="PTHR47755">
    <property type="entry name" value="CELL DIVISION PROTEIN FTSX"/>
    <property type="match status" value="1"/>
</dbReference>
<evidence type="ECO:0000256" key="4">
    <source>
        <dbReference type="ARBA" id="ARBA00022475"/>
    </source>
</evidence>
<gene>
    <name evidence="14" type="ORF">COX18_01585</name>
</gene>
<evidence type="ECO:0000259" key="12">
    <source>
        <dbReference type="Pfam" id="PF02687"/>
    </source>
</evidence>
<keyword evidence="5 10" id="KW-0132">Cell division</keyword>
<feature type="transmembrane region" description="Helical" evidence="11">
    <location>
        <begin position="196"/>
        <end position="222"/>
    </location>
</feature>
<evidence type="ECO:0000256" key="5">
    <source>
        <dbReference type="ARBA" id="ARBA00022618"/>
    </source>
</evidence>
<keyword evidence="9 10" id="KW-0131">Cell cycle</keyword>
<evidence type="ECO:0000256" key="8">
    <source>
        <dbReference type="ARBA" id="ARBA00023136"/>
    </source>
</evidence>
<organism evidence="14 15">
    <name type="scientific">Candidatus Desantisbacteria bacterium CG23_combo_of_CG06-09_8_20_14_all_40_23</name>
    <dbReference type="NCBI Taxonomy" id="1974550"/>
    <lineage>
        <taxon>Bacteria</taxon>
        <taxon>Candidatus Desantisiibacteriota</taxon>
    </lineage>
</organism>
<feature type="domain" description="FtsX extracellular" evidence="13">
    <location>
        <begin position="79"/>
        <end position="176"/>
    </location>
</feature>
<evidence type="ECO:0000313" key="14">
    <source>
        <dbReference type="EMBL" id="PIP42056.1"/>
    </source>
</evidence>
<evidence type="ECO:0000256" key="9">
    <source>
        <dbReference type="ARBA" id="ARBA00023306"/>
    </source>
</evidence>
<comment type="similarity">
    <text evidence="2 10">Belongs to the ABC-4 integral membrane protein family. FtsX subfamily.</text>
</comment>
<dbReference type="InterPro" id="IPR058204">
    <property type="entry name" value="FtsX_firmicutes-type"/>
</dbReference>
<evidence type="ECO:0000256" key="1">
    <source>
        <dbReference type="ARBA" id="ARBA00004651"/>
    </source>
</evidence>
<dbReference type="Pfam" id="PF02687">
    <property type="entry name" value="FtsX"/>
    <property type="match status" value="1"/>
</dbReference>
<dbReference type="InterPro" id="IPR003838">
    <property type="entry name" value="ABC3_permease_C"/>
</dbReference>
<feature type="transmembrane region" description="Helical" evidence="11">
    <location>
        <begin position="250"/>
        <end position="270"/>
    </location>
</feature>
<dbReference type="GO" id="GO:0051301">
    <property type="term" value="P:cell division"/>
    <property type="evidence" value="ECO:0007669"/>
    <property type="project" value="UniProtKB-KW"/>
</dbReference>
<dbReference type="EMBL" id="PCSH01000023">
    <property type="protein sequence ID" value="PIP42056.1"/>
    <property type="molecule type" value="Genomic_DNA"/>
</dbReference>
<comment type="subcellular location">
    <subcellularLocation>
        <location evidence="1">Cell membrane</location>
        <topology evidence="1">Multi-pass membrane protein</topology>
    </subcellularLocation>
</comment>
<sequence length="323" mass="36452">MIQKRRNFTSLGLRKQIDMIRPQNFGYFCREAMTNFKRAGTMTYASIGVITVTLFIMGIFLLLIVNLRLVQDTLIKKASIVVYLKDALPIETIQSIQTNIGRQVNQASQIIYISKQDALEGFKKELSDQSDILSGINGNPLPAYFEIKLTPSIRFSWEGLKKIAQAIEKMEGIEGVDYGQKAVEVIATITDVVRMFIIGIGFILGLATLIIISNTIELSLFARQEEIEIMRLVGATPWFIRFPYLLEGMIHGWISGTLSIGLLWLVYRFGLVKTLAENPIFLFLPQVKFISWQVMSILIVASGFLGCLGSLLPLHYFLKSNRE</sequence>
<dbReference type="Pfam" id="PF18075">
    <property type="entry name" value="FtsX_ECD"/>
    <property type="match status" value="1"/>
</dbReference>
<evidence type="ECO:0000256" key="7">
    <source>
        <dbReference type="ARBA" id="ARBA00022989"/>
    </source>
</evidence>
<proteinExistence type="inferred from homology"/>
<evidence type="ECO:0000313" key="15">
    <source>
        <dbReference type="Proteomes" id="UP000231067"/>
    </source>
</evidence>
<feature type="transmembrane region" description="Helical" evidence="11">
    <location>
        <begin position="290"/>
        <end position="318"/>
    </location>
</feature>
<evidence type="ECO:0000256" key="6">
    <source>
        <dbReference type="ARBA" id="ARBA00022692"/>
    </source>
</evidence>
<evidence type="ECO:0000256" key="2">
    <source>
        <dbReference type="ARBA" id="ARBA00007379"/>
    </source>
</evidence>
<evidence type="ECO:0000259" key="13">
    <source>
        <dbReference type="Pfam" id="PF18075"/>
    </source>
</evidence>
<keyword evidence="6 11" id="KW-0812">Transmembrane</keyword>
<protein>
    <recommendedName>
        <fullName evidence="3 10">Cell division protein FtsX</fullName>
    </recommendedName>
</protein>
<reference evidence="14 15" key="1">
    <citation type="submission" date="2017-09" db="EMBL/GenBank/DDBJ databases">
        <title>Depth-based differentiation of microbial function through sediment-hosted aquifers and enrichment of novel symbionts in the deep terrestrial subsurface.</title>
        <authorList>
            <person name="Probst A.J."/>
            <person name="Ladd B."/>
            <person name="Jarett J.K."/>
            <person name="Geller-Mcgrath D.E."/>
            <person name="Sieber C.M."/>
            <person name="Emerson J.B."/>
            <person name="Anantharaman K."/>
            <person name="Thomas B.C."/>
            <person name="Malmstrom R."/>
            <person name="Stieglmeier M."/>
            <person name="Klingl A."/>
            <person name="Woyke T."/>
            <person name="Ryan C.M."/>
            <person name="Banfield J.F."/>
        </authorList>
    </citation>
    <scope>NUCLEOTIDE SEQUENCE [LARGE SCALE GENOMIC DNA]</scope>
    <source>
        <strain evidence="14">CG23_combo_of_CG06-09_8_20_14_all_40_23</strain>
    </source>
</reference>
<keyword evidence="8 10" id="KW-0472">Membrane</keyword>
<dbReference type="GO" id="GO:0005886">
    <property type="term" value="C:plasma membrane"/>
    <property type="evidence" value="ECO:0007669"/>
    <property type="project" value="UniProtKB-SubCell"/>
</dbReference>
<evidence type="ECO:0000256" key="10">
    <source>
        <dbReference type="PIRNR" id="PIRNR003097"/>
    </source>
</evidence>
<dbReference type="AlphaFoldDB" id="A0A2H0A9G0"/>
<name>A0A2H0A9G0_9BACT</name>
<dbReference type="Proteomes" id="UP000231067">
    <property type="component" value="Unassembled WGS sequence"/>
</dbReference>
<feature type="transmembrane region" description="Helical" evidence="11">
    <location>
        <begin position="43"/>
        <end position="65"/>
    </location>
</feature>
<keyword evidence="4 10" id="KW-1003">Cell membrane</keyword>
<evidence type="ECO:0000256" key="11">
    <source>
        <dbReference type="SAM" id="Phobius"/>
    </source>
</evidence>
<dbReference type="PANTHER" id="PTHR47755:SF1">
    <property type="entry name" value="CELL DIVISION PROTEIN FTSX"/>
    <property type="match status" value="1"/>
</dbReference>
<dbReference type="NCBIfam" id="NF038347">
    <property type="entry name" value="FtsX_Gpos"/>
    <property type="match status" value="1"/>
</dbReference>
<dbReference type="InterPro" id="IPR004513">
    <property type="entry name" value="FtsX"/>
</dbReference>
<dbReference type="Gene3D" id="3.30.70.3040">
    <property type="match status" value="1"/>
</dbReference>